<sequence>MPTRQDNFSHPMPPPPDAPHPFSLTAPDIPRLQSSLSTLQSLVDFYENERTWIYRQRVSVDDPPVLPVISPDIYTDEDPYSSQEMEIKAEPVEIPLTGTSRTHSIHFKPSETRWRRRKPDLKLKLHKLPPLQRIQNGAVRRNADPQSSSSEEGLSSYTECLPGIETLVRAANEDAHLLDIFEEMLEARLQSCQRIDRLVRDARQKSVSTIPSLRYVTRTSMVPPFSLY</sequence>
<protein>
    <submittedName>
        <fullName evidence="2">Uncharacterized protein</fullName>
    </submittedName>
</protein>
<accession>A0A4S8MZ42</accession>
<feature type="region of interest" description="Disordered" evidence="1">
    <location>
        <begin position="134"/>
        <end position="156"/>
    </location>
</feature>
<evidence type="ECO:0000256" key="1">
    <source>
        <dbReference type="SAM" id="MobiDB-lite"/>
    </source>
</evidence>
<evidence type="ECO:0000313" key="3">
    <source>
        <dbReference type="Proteomes" id="UP000297245"/>
    </source>
</evidence>
<dbReference type="EMBL" id="ML179035">
    <property type="protein sequence ID" value="THV08411.1"/>
    <property type="molecule type" value="Genomic_DNA"/>
</dbReference>
<feature type="region of interest" description="Disordered" evidence="1">
    <location>
        <begin position="1"/>
        <end position="28"/>
    </location>
</feature>
<feature type="compositionally biased region" description="Low complexity" evidence="1">
    <location>
        <begin position="147"/>
        <end position="156"/>
    </location>
</feature>
<name>A0A4S8MZ42_DENBC</name>
<organism evidence="2 3">
    <name type="scientific">Dendrothele bispora (strain CBS 962.96)</name>
    <dbReference type="NCBI Taxonomy" id="1314807"/>
    <lineage>
        <taxon>Eukaryota</taxon>
        <taxon>Fungi</taxon>
        <taxon>Dikarya</taxon>
        <taxon>Basidiomycota</taxon>
        <taxon>Agaricomycotina</taxon>
        <taxon>Agaricomycetes</taxon>
        <taxon>Agaricomycetidae</taxon>
        <taxon>Agaricales</taxon>
        <taxon>Agaricales incertae sedis</taxon>
        <taxon>Dendrothele</taxon>
    </lineage>
</organism>
<evidence type="ECO:0000313" key="2">
    <source>
        <dbReference type="EMBL" id="THV08411.1"/>
    </source>
</evidence>
<dbReference type="OrthoDB" id="3217075at2759"/>
<dbReference type="AlphaFoldDB" id="A0A4S8MZ42"/>
<reference evidence="2 3" key="1">
    <citation type="journal article" date="2019" name="Nat. Ecol. Evol.">
        <title>Megaphylogeny resolves global patterns of mushroom evolution.</title>
        <authorList>
            <person name="Varga T."/>
            <person name="Krizsan K."/>
            <person name="Foldi C."/>
            <person name="Dima B."/>
            <person name="Sanchez-Garcia M."/>
            <person name="Sanchez-Ramirez S."/>
            <person name="Szollosi G.J."/>
            <person name="Szarkandi J.G."/>
            <person name="Papp V."/>
            <person name="Albert L."/>
            <person name="Andreopoulos W."/>
            <person name="Angelini C."/>
            <person name="Antonin V."/>
            <person name="Barry K.W."/>
            <person name="Bougher N.L."/>
            <person name="Buchanan P."/>
            <person name="Buyck B."/>
            <person name="Bense V."/>
            <person name="Catcheside P."/>
            <person name="Chovatia M."/>
            <person name="Cooper J."/>
            <person name="Damon W."/>
            <person name="Desjardin D."/>
            <person name="Finy P."/>
            <person name="Geml J."/>
            <person name="Haridas S."/>
            <person name="Hughes K."/>
            <person name="Justo A."/>
            <person name="Karasinski D."/>
            <person name="Kautmanova I."/>
            <person name="Kiss B."/>
            <person name="Kocsube S."/>
            <person name="Kotiranta H."/>
            <person name="LaButti K.M."/>
            <person name="Lechner B.E."/>
            <person name="Liimatainen K."/>
            <person name="Lipzen A."/>
            <person name="Lukacs Z."/>
            <person name="Mihaltcheva S."/>
            <person name="Morgado L.N."/>
            <person name="Niskanen T."/>
            <person name="Noordeloos M.E."/>
            <person name="Ohm R.A."/>
            <person name="Ortiz-Santana B."/>
            <person name="Ovrebo C."/>
            <person name="Racz N."/>
            <person name="Riley R."/>
            <person name="Savchenko A."/>
            <person name="Shiryaev A."/>
            <person name="Soop K."/>
            <person name="Spirin V."/>
            <person name="Szebenyi C."/>
            <person name="Tomsovsky M."/>
            <person name="Tulloss R.E."/>
            <person name="Uehling J."/>
            <person name="Grigoriev I.V."/>
            <person name="Vagvolgyi C."/>
            <person name="Papp T."/>
            <person name="Martin F.M."/>
            <person name="Miettinen O."/>
            <person name="Hibbett D.S."/>
            <person name="Nagy L.G."/>
        </authorList>
    </citation>
    <scope>NUCLEOTIDE SEQUENCE [LARGE SCALE GENOMIC DNA]</scope>
    <source>
        <strain evidence="2 3">CBS 962.96</strain>
    </source>
</reference>
<dbReference type="Proteomes" id="UP000297245">
    <property type="component" value="Unassembled WGS sequence"/>
</dbReference>
<gene>
    <name evidence="2" type="ORF">K435DRAFT_10224</name>
</gene>
<proteinExistence type="predicted"/>
<keyword evidence="3" id="KW-1185">Reference proteome</keyword>